<comment type="caution">
    <text evidence="9">The sequence shown here is derived from an EMBL/GenBank/DDBJ whole genome shotgun (WGS) entry which is preliminary data.</text>
</comment>
<gene>
    <name evidence="9" type="ORF">GCM10009682_16590</name>
</gene>
<proteinExistence type="predicted"/>
<evidence type="ECO:0000256" key="1">
    <source>
        <dbReference type="ARBA" id="ARBA00004141"/>
    </source>
</evidence>
<organism evidence="9 10">
    <name type="scientific">Luedemannella flava</name>
    <dbReference type="NCBI Taxonomy" id="349316"/>
    <lineage>
        <taxon>Bacteria</taxon>
        <taxon>Bacillati</taxon>
        <taxon>Actinomycetota</taxon>
        <taxon>Actinomycetes</taxon>
        <taxon>Micromonosporales</taxon>
        <taxon>Micromonosporaceae</taxon>
        <taxon>Luedemannella</taxon>
    </lineage>
</organism>
<evidence type="ECO:0000256" key="4">
    <source>
        <dbReference type="ARBA" id="ARBA00022746"/>
    </source>
</evidence>
<dbReference type="InterPro" id="IPR017825">
    <property type="entry name" value="Lycopene_cyclase_dom"/>
</dbReference>
<evidence type="ECO:0000256" key="3">
    <source>
        <dbReference type="ARBA" id="ARBA00022692"/>
    </source>
</evidence>
<sequence length="123" mass="13563">MTYAEFLQRFLLIPLALVAFLVWHARARLRRRRLARRAFGALAAYTALAVAWTTPWDAYLITHDVWRHGDVTGTALGVPTEEYLFMVGQSLIVGLLAIRILADHPRTAPPATGPAARWAAGGA</sequence>
<evidence type="ECO:0000256" key="6">
    <source>
        <dbReference type="ARBA" id="ARBA00023136"/>
    </source>
</evidence>
<keyword evidence="7" id="KW-0413">Isomerase</keyword>
<comment type="pathway">
    <text evidence="2">Carotenoid biosynthesis.</text>
</comment>
<dbReference type="EMBL" id="BAAALT010000039">
    <property type="protein sequence ID" value="GAA1795504.1"/>
    <property type="molecule type" value="Genomic_DNA"/>
</dbReference>
<keyword evidence="6 8" id="KW-0472">Membrane</keyword>
<feature type="transmembrane region" description="Helical" evidence="8">
    <location>
        <begin position="83"/>
        <end position="102"/>
    </location>
</feature>
<accession>A0ABP4XUS3</accession>
<feature type="transmembrane region" description="Helical" evidence="8">
    <location>
        <begin position="37"/>
        <end position="56"/>
    </location>
</feature>
<name>A0ABP4XUS3_9ACTN</name>
<comment type="subcellular location">
    <subcellularLocation>
        <location evidence="1">Membrane</location>
        <topology evidence="1">Multi-pass membrane protein</topology>
    </subcellularLocation>
</comment>
<keyword evidence="3 8" id="KW-0812">Transmembrane</keyword>
<keyword evidence="4" id="KW-0125">Carotenoid biosynthesis</keyword>
<feature type="transmembrane region" description="Helical" evidence="8">
    <location>
        <begin position="6"/>
        <end position="25"/>
    </location>
</feature>
<keyword evidence="10" id="KW-1185">Reference proteome</keyword>
<dbReference type="NCBIfam" id="TIGR03462">
    <property type="entry name" value="CarR_dom_SF"/>
    <property type="match status" value="1"/>
</dbReference>
<dbReference type="Proteomes" id="UP001500218">
    <property type="component" value="Unassembled WGS sequence"/>
</dbReference>
<evidence type="ECO:0000313" key="10">
    <source>
        <dbReference type="Proteomes" id="UP001500218"/>
    </source>
</evidence>
<protein>
    <recommendedName>
        <fullName evidence="11">Lycopene cyclase domain-containing protein</fullName>
    </recommendedName>
</protein>
<evidence type="ECO:0000256" key="8">
    <source>
        <dbReference type="SAM" id="Phobius"/>
    </source>
</evidence>
<evidence type="ECO:0000313" key="9">
    <source>
        <dbReference type="EMBL" id="GAA1795504.1"/>
    </source>
</evidence>
<evidence type="ECO:0000256" key="5">
    <source>
        <dbReference type="ARBA" id="ARBA00022989"/>
    </source>
</evidence>
<evidence type="ECO:0000256" key="7">
    <source>
        <dbReference type="ARBA" id="ARBA00023235"/>
    </source>
</evidence>
<evidence type="ECO:0000256" key="2">
    <source>
        <dbReference type="ARBA" id="ARBA00004829"/>
    </source>
</evidence>
<dbReference type="RefSeq" id="WP_344128024.1">
    <property type="nucleotide sequence ID" value="NZ_BAAALT010000039.1"/>
</dbReference>
<evidence type="ECO:0008006" key="11">
    <source>
        <dbReference type="Google" id="ProtNLM"/>
    </source>
</evidence>
<keyword evidence="5 8" id="KW-1133">Transmembrane helix</keyword>
<reference evidence="10" key="1">
    <citation type="journal article" date="2019" name="Int. J. Syst. Evol. Microbiol.">
        <title>The Global Catalogue of Microorganisms (GCM) 10K type strain sequencing project: providing services to taxonomists for standard genome sequencing and annotation.</title>
        <authorList>
            <consortium name="The Broad Institute Genomics Platform"/>
            <consortium name="The Broad Institute Genome Sequencing Center for Infectious Disease"/>
            <person name="Wu L."/>
            <person name="Ma J."/>
        </authorList>
    </citation>
    <scope>NUCLEOTIDE SEQUENCE [LARGE SCALE GENOMIC DNA]</scope>
    <source>
        <strain evidence="10">JCM 13250</strain>
    </source>
</reference>